<gene>
    <name evidence="2" type="ordered locus">CAB795</name>
</gene>
<protein>
    <submittedName>
        <fullName evidence="2">Uncharacterized protein</fullName>
    </submittedName>
</protein>
<sequence>MFMRFCCFVLFLLTSSLSMWGRELPLKDQENAIPNKFSPPQYVQLSNGERVYYSYSSAYQDAVKKGKCCIFVFFNPSSAKIWSHLADKDFCFPKALADFCNIVVFQRGLISSTDYYPKIDPMVLYMGDFQDRFWELDLQEPCVVLITISPKGYDKVLRVIPASVSNFMDP</sequence>
<feature type="signal peptide" evidence="1">
    <location>
        <begin position="1"/>
        <end position="21"/>
    </location>
</feature>
<keyword evidence="3" id="KW-1185">Reference proteome</keyword>
<reference evidence="2 3" key="1">
    <citation type="journal article" date="2005" name="Genome Res.">
        <title>The Chlamydophila abortus genome sequence reveals an array of variable proteins that contribute to interspecies variation.</title>
        <authorList>
            <person name="Thomson N.R."/>
            <person name="Yeats C."/>
            <person name="Bell K."/>
            <person name="Holden M.T.G."/>
            <person name="Bentley S.D."/>
            <person name="Livingstone M."/>
            <person name="Cerdeno-Tarraga A.M."/>
            <person name="Harris B."/>
            <person name="Doggett J."/>
            <person name="Ormond D."/>
            <person name="Mungal K."/>
            <person name="Clarke K."/>
            <person name="Feltwell T."/>
            <person name="Hance Z."/>
            <person name="Sanders M."/>
            <person name="Quail M.A."/>
            <person name="Price C."/>
            <person name="Parkhill J."/>
            <person name="Longbottom D."/>
        </authorList>
    </citation>
    <scope>NUCLEOTIDE SEQUENCE [LARGE SCALE GENOMIC DNA]</scope>
    <source>
        <strain evidence="3">DSM 27085 / S26/3</strain>
    </source>
</reference>
<evidence type="ECO:0000313" key="3">
    <source>
        <dbReference type="Proteomes" id="UP000001012"/>
    </source>
</evidence>
<proteinExistence type="predicted"/>
<dbReference type="HOGENOM" id="CLU_137243_0_0_0"/>
<evidence type="ECO:0000313" key="2">
    <source>
        <dbReference type="EMBL" id="CAH64237.1"/>
    </source>
</evidence>
<evidence type="ECO:0000256" key="1">
    <source>
        <dbReference type="SAM" id="SignalP"/>
    </source>
</evidence>
<dbReference type="Proteomes" id="UP000001012">
    <property type="component" value="Chromosome"/>
</dbReference>
<dbReference type="KEGG" id="cab:CAB795"/>
<keyword evidence="1" id="KW-0732">Signal</keyword>
<name>Q5L557_CHLAB</name>
<dbReference type="AlphaFoldDB" id="Q5L557"/>
<dbReference type="OrthoDB" id="17998at2"/>
<feature type="chain" id="PRO_5004258184" evidence="1">
    <location>
        <begin position="22"/>
        <end position="170"/>
    </location>
</feature>
<organism evidence="2 3">
    <name type="scientific">Chlamydia abortus (strain DSM 27085 / S26/3)</name>
    <name type="common">Chlamydophila abortus</name>
    <dbReference type="NCBI Taxonomy" id="218497"/>
    <lineage>
        <taxon>Bacteria</taxon>
        <taxon>Pseudomonadati</taxon>
        <taxon>Chlamydiota</taxon>
        <taxon>Chlamydiia</taxon>
        <taxon>Chlamydiales</taxon>
        <taxon>Chlamydiaceae</taxon>
        <taxon>Chlamydia/Chlamydophila group</taxon>
        <taxon>Chlamydia</taxon>
    </lineage>
</organism>
<accession>Q5L557</accession>
<dbReference type="EMBL" id="CR848038">
    <property type="protein sequence ID" value="CAH64237.1"/>
    <property type="molecule type" value="Genomic_DNA"/>
</dbReference>